<protein>
    <submittedName>
        <fullName evidence="1">Uncharacterized protein</fullName>
    </submittedName>
</protein>
<gene>
    <name evidence="1" type="ORF">AWM68_17245</name>
</gene>
<name>A0A161RUU4_9BACL</name>
<proteinExistence type="predicted"/>
<dbReference type="AlphaFoldDB" id="A0A161RUU4"/>
<dbReference type="OrthoDB" id="2858628at2"/>
<evidence type="ECO:0000313" key="2">
    <source>
        <dbReference type="Proteomes" id="UP000076567"/>
    </source>
</evidence>
<sequence>MYKITCFAPIEPQQLEKALKGIHFKTVKSGFEWLMDGSVFRIEPFQNQPRDSMKAYRIYFNGDINGGTYLFDLTLGCMDAVVTGIEYILEDSSMKHDDWMNELIRKPSYHMIDSRGLFSKQEVGVTLVNNTVTLQLRSRKNQKLKMWDCLKRIDFIREELQPVKYDLFSIEEEIA</sequence>
<dbReference type="EMBL" id="LRFC01000006">
    <property type="protein sequence ID" value="KZE68046.1"/>
    <property type="molecule type" value="Genomic_DNA"/>
</dbReference>
<organism evidence="1 2">
    <name type="scientific">Fictibacillus phosphorivorans</name>
    <dbReference type="NCBI Taxonomy" id="1221500"/>
    <lineage>
        <taxon>Bacteria</taxon>
        <taxon>Bacillati</taxon>
        <taxon>Bacillota</taxon>
        <taxon>Bacilli</taxon>
        <taxon>Bacillales</taxon>
        <taxon>Fictibacillaceae</taxon>
        <taxon>Fictibacillus</taxon>
    </lineage>
</organism>
<dbReference type="RefSeq" id="WP_066238651.1">
    <property type="nucleotide sequence ID" value="NZ_LRFC01000006.1"/>
</dbReference>
<keyword evidence="2" id="KW-1185">Reference proteome</keyword>
<reference evidence="2" key="1">
    <citation type="submission" date="2016-01" db="EMBL/GenBank/DDBJ databases">
        <title>Draft genome of Chromobacterium sp. F49.</title>
        <authorList>
            <person name="Hong K.W."/>
        </authorList>
    </citation>
    <scope>NUCLEOTIDE SEQUENCE [LARGE SCALE GENOMIC DNA]</scope>
    <source>
        <strain evidence="2">P7IIIA</strain>
    </source>
</reference>
<accession>A0A161RUU4</accession>
<dbReference type="Proteomes" id="UP000076567">
    <property type="component" value="Unassembled WGS sequence"/>
</dbReference>
<comment type="caution">
    <text evidence="1">The sequence shown here is derived from an EMBL/GenBank/DDBJ whole genome shotgun (WGS) entry which is preliminary data.</text>
</comment>
<evidence type="ECO:0000313" key="1">
    <source>
        <dbReference type="EMBL" id="KZE68046.1"/>
    </source>
</evidence>